<feature type="compositionally biased region" description="Low complexity" evidence="1">
    <location>
        <begin position="197"/>
        <end position="209"/>
    </location>
</feature>
<gene>
    <name evidence="2" type="ORF">PCOR1329_LOCUS10805</name>
</gene>
<evidence type="ECO:0000256" key="1">
    <source>
        <dbReference type="SAM" id="MobiDB-lite"/>
    </source>
</evidence>
<dbReference type="InterPro" id="IPR035992">
    <property type="entry name" value="Ricin_B-like_lectins"/>
</dbReference>
<dbReference type="SUPFAM" id="SSF50370">
    <property type="entry name" value="Ricin B-like lectins"/>
    <property type="match status" value="1"/>
</dbReference>
<dbReference type="Gene3D" id="2.80.10.50">
    <property type="match status" value="1"/>
</dbReference>
<protein>
    <recommendedName>
        <fullName evidence="4">Phospholipase B-like</fullName>
    </recommendedName>
</protein>
<feature type="region of interest" description="Disordered" evidence="1">
    <location>
        <begin position="187"/>
        <end position="212"/>
    </location>
</feature>
<dbReference type="EMBL" id="CAUYUJ010003080">
    <property type="protein sequence ID" value="CAK0803744.1"/>
    <property type="molecule type" value="Genomic_DNA"/>
</dbReference>
<proteinExistence type="predicted"/>
<evidence type="ECO:0008006" key="4">
    <source>
        <dbReference type="Google" id="ProtNLM"/>
    </source>
</evidence>
<evidence type="ECO:0000313" key="3">
    <source>
        <dbReference type="Proteomes" id="UP001189429"/>
    </source>
</evidence>
<dbReference type="Proteomes" id="UP001189429">
    <property type="component" value="Unassembled WGS sequence"/>
</dbReference>
<reference evidence="2" key="1">
    <citation type="submission" date="2023-10" db="EMBL/GenBank/DDBJ databases">
        <authorList>
            <person name="Chen Y."/>
            <person name="Shah S."/>
            <person name="Dougan E. K."/>
            <person name="Thang M."/>
            <person name="Chan C."/>
        </authorList>
    </citation>
    <scope>NUCLEOTIDE SEQUENCE [LARGE SCALE GENOMIC DNA]</scope>
</reference>
<dbReference type="PROSITE" id="PS50231">
    <property type="entry name" value="RICIN_B_LECTIN"/>
    <property type="match status" value="1"/>
</dbReference>
<keyword evidence="3" id="KW-1185">Reference proteome</keyword>
<comment type="caution">
    <text evidence="2">The sequence shown here is derived from an EMBL/GenBank/DDBJ whole genome shotgun (WGS) entry which is preliminary data.</text>
</comment>
<evidence type="ECO:0000313" key="2">
    <source>
        <dbReference type="EMBL" id="CAK0803744.1"/>
    </source>
</evidence>
<sequence length="252" mass="27568">MTVLRSRADKAYVLGVSRGGCKNGGWVQMWEQDSQHNKLVQWVVHKGVLRARADLRYVLCITQDACRNGGWVHMWEQDDDVDIYGHWIIDGSYIRAMADPGYVLCVRQDGCTQGGRLHMWSYEEAPDVYAEWEFESGAVASISALTKGSWLSAECSREIVEEIGKITDLDPGWLACAARVGATPFRPAGEGPLGGPSSTTSRLRCSSTSAPRRCSRRGGDCAWQGPPSTCAGSRSWRALRPSSCCWTGCAGG</sequence>
<organism evidence="2 3">
    <name type="scientific">Prorocentrum cordatum</name>
    <dbReference type="NCBI Taxonomy" id="2364126"/>
    <lineage>
        <taxon>Eukaryota</taxon>
        <taxon>Sar</taxon>
        <taxon>Alveolata</taxon>
        <taxon>Dinophyceae</taxon>
        <taxon>Prorocentrales</taxon>
        <taxon>Prorocentraceae</taxon>
        <taxon>Prorocentrum</taxon>
    </lineage>
</organism>
<accession>A0ABN9QG57</accession>
<name>A0ABN9QG57_9DINO</name>